<keyword evidence="2" id="KW-1185">Reference proteome</keyword>
<evidence type="ECO:0000313" key="2">
    <source>
        <dbReference type="Proteomes" id="UP000499080"/>
    </source>
</evidence>
<comment type="caution">
    <text evidence="1">The sequence shown here is derived from an EMBL/GenBank/DDBJ whole genome shotgun (WGS) entry which is preliminary data.</text>
</comment>
<gene>
    <name evidence="1" type="ORF">AVEN_142160_1</name>
</gene>
<reference evidence="1 2" key="1">
    <citation type="journal article" date="2019" name="Sci. Rep.">
        <title>Orb-weaving spider Araneus ventricosus genome elucidates the spidroin gene catalogue.</title>
        <authorList>
            <person name="Kono N."/>
            <person name="Nakamura H."/>
            <person name="Ohtoshi R."/>
            <person name="Moran D.A.P."/>
            <person name="Shinohara A."/>
            <person name="Yoshida Y."/>
            <person name="Fujiwara M."/>
            <person name="Mori M."/>
            <person name="Tomita M."/>
            <person name="Arakawa K."/>
        </authorList>
    </citation>
    <scope>NUCLEOTIDE SEQUENCE [LARGE SCALE GENOMIC DNA]</scope>
</reference>
<dbReference type="AlphaFoldDB" id="A0A4Y2IJ26"/>
<sequence length="160" mass="17822">MFHIQNTTLYKICTLYGFFKSDAVKRPPAVSDAEDWRGDADSGVALVICVWLKHPPAVSDAENWRGNADSCVILVICVWLQHPKGAFDAEDWRGDADSGVNLVICMWLKRPPSGLMRRIREGMPTQVSSSLSAFGSKLRNLSQNSPCVTSKRDINRTKLN</sequence>
<dbReference type="Proteomes" id="UP000499080">
    <property type="component" value="Unassembled WGS sequence"/>
</dbReference>
<dbReference type="EMBL" id="BGPR01002710">
    <property type="protein sequence ID" value="GBM77801.1"/>
    <property type="molecule type" value="Genomic_DNA"/>
</dbReference>
<accession>A0A4Y2IJ26</accession>
<name>A0A4Y2IJ26_ARAVE</name>
<evidence type="ECO:0000313" key="1">
    <source>
        <dbReference type="EMBL" id="GBM77801.1"/>
    </source>
</evidence>
<organism evidence="1 2">
    <name type="scientific">Araneus ventricosus</name>
    <name type="common">Orbweaver spider</name>
    <name type="synonym">Epeira ventricosa</name>
    <dbReference type="NCBI Taxonomy" id="182803"/>
    <lineage>
        <taxon>Eukaryota</taxon>
        <taxon>Metazoa</taxon>
        <taxon>Ecdysozoa</taxon>
        <taxon>Arthropoda</taxon>
        <taxon>Chelicerata</taxon>
        <taxon>Arachnida</taxon>
        <taxon>Araneae</taxon>
        <taxon>Araneomorphae</taxon>
        <taxon>Entelegynae</taxon>
        <taxon>Araneoidea</taxon>
        <taxon>Araneidae</taxon>
        <taxon>Araneus</taxon>
    </lineage>
</organism>
<proteinExistence type="predicted"/>
<protein>
    <submittedName>
        <fullName evidence="1">Uncharacterized protein</fullName>
    </submittedName>
</protein>